<name>K6US59_PLACD</name>
<evidence type="ECO:0000313" key="3">
    <source>
        <dbReference type="Proteomes" id="UP000006319"/>
    </source>
</evidence>
<organism evidence="2 3">
    <name type="scientific">Plasmodium cynomolgi (strain B)</name>
    <dbReference type="NCBI Taxonomy" id="1120755"/>
    <lineage>
        <taxon>Eukaryota</taxon>
        <taxon>Sar</taxon>
        <taxon>Alveolata</taxon>
        <taxon>Apicomplexa</taxon>
        <taxon>Aconoidasida</taxon>
        <taxon>Haemosporida</taxon>
        <taxon>Plasmodiidae</taxon>
        <taxon>Plasmodium</taxon>
        <taxon>Plasmodium (Plasmodium)</taxon>
    </lineage>
</organism>
<feature type="compositionally biased region" description="Basic and acidic residues" evidence="1">
    <location>
        <begin position="8"/>
        <end position="21"/>
    </location>
</feature>
<evidence type="ECO:0000256" key="1">
    <source>
        <dbReference type="SAM" id="MobiDB-lite"/>
    </source>
</evidence>
<gene>
    <name evidence="2" type="ORF">PCYB_031880</name>
</gene>
<dbReference type="EMBL" id="DF157095">
    <property type="protein sequence ID" value="GAB64775.1"/>
    <property type="molecule type" value="Genomic_DNA"/>
</dbReference>
<feature type="region of interest" description="Disordered" evidence="1">
    <location>
        <begin position="270"/>
        <end position="330"/>
    </location>
</feature>
<feature type="compositionally biased region" description="Polar residues" evidence="1">
    <location>
        <begin position="270"/>
        <end position="291"/>
    </location>
</feature>
<feature type="compositionally biased region" description="Polar residues" evidence="1">
    <location>
        <begin position="481"/>
        <end position="498"/>
    </location>
</feature>
<proteinExistence type="predicted"/>
<dbReference type="OMA" id="IYIRIDH"/>
<reference evidence="2 3" key="1">
    <citation type="journal article" date="2012" name="Nat. Genet.">
        <title>Plasmodium cynomolgi genome sequences provide insight into Plasmodium vivax and the monkey malaria clade.</title>
        <authorList>
            <person name="Tachibana S."/>
            <person name="Sullivan S.A."/>
            <person name="Kawai S."/>
            <person name="Nakamura S."/>
            <person name="Kim H.R."/>
            <person name="Goto N."/>
            <person name="Arisue N."/>
            <person name="Palacpac N.M.Q."/>
            <person name="Honma H."/>
            <person name="Yagi M."/>
            <person name="Tougan T."/>
            <person name="Katakai Y."/>
            <person name="Kaneko O."/>
            <person name="Mita T."/>
            <person name="Kita K."/>
            <person name="Yasutomi Y."/>
            <person name="Sutton P.L."/>
            <person name="Shakhbatyan R."/>
            <person name="Horii T."/>
            <person name="Yasunaga T."/>
            <person name="Barnwell J.W."/>
            <person name="Escalante A.A."/>
            <person name="Carlton J.M."/>
            <person name="Tanabe K."/>
        </authorList>
    </citation>
    <scope>NUCLEOTIDE SEQUENCE [LARGE SCALE GENOMIC DNA]</scope>
    <source>
        <strain evidence="2 3">B</strain>
    </source>
</reference>
<dbReference type="GeneID" id="14691298"/>
<dbReference type="eggNOG" id="ENOG502TNAD">
    <property type="taxonomic scope" value="Eukaryota"/>
</dbReference>
<feature type="non-terminal residue" evidence="2">
    <location>
        <position position="681"/>
    </location>
</feature>
<dbReference type="KEGG" id="pcy:PCYB_031880"/>
<feature type="region of interest" description="Disordered" evidence="1">
    <location>
        <begin position="1"/>
        <end position="30"/>
    </location>
</feature>
<accession>K6US59</accession>
<sequence length="681" mass="77678">MSQLSNRGEVKEGSQHGEEPQGRISHKGYKTQRSSALLDVNFRNGVVKCDMLSSMNEEAKIKLRKLFQDDDNRVHDEELGLNIHIKNIWIYVNLMCTFTIHDLILISRSFKNTEIIYDDVVLSGTEDGSIFKDGGGKRKGSLFIYFQNYKIRKNVVKIFLQNPYSVCFIHKNGSVHVHGALTLRRALLIMIKVIKRLKYKTFWMYRSGCSMDVHHQGGELQAEGETAAAGVPPCDDQSVHPHEGRSNLLTIQQNGGGSISGKFTPEQSIVKESTPEQSTVKESTPEQSIVKESTHEQGSAEGATPEQSSTEGVVSPDGGHPKKDKNTEKVSQTIRFCETVIEELRSKIKKYGQDDWRKDDWGKDDWGQARAHPAERPCQGEEKKQVPSKRGKYYRSGRGNRRTSKMPHAEVPSQLGHEQMDVHLDGDKLLIQVEEKRGVSKVDSPKGPSSEEYKSGGNDKNPNVSESSPLHLYEHTEDSSEVTSPNRSTTHFKSSNSQADRKNEFSGRKENDRSIEREHRGETDPFSNQFDQSYLHSKKCIYQFDTYRRWKFITRNDITFDMDHFHIKQLVAVFNVKLRHFDISKIYMYKEFKNIITDINNIIYIRIDHSLLCKLIQQGIWEPVVQNNLAKGCRPNAHPSVRTVLLFSSGNVVLYACRSRAEVLCISRFIVNTMRRNNNIA</sequence>
<keyword evidence="3" id="KW-1185">Reference proteome</keyword>
<feature type="compositionally biased region" description="Basic and acidic residues" evidence="1">
    <location>
        <begin position="355"/>
        <end position="385"/>
    </location>
</feature>
<feature type="compositionally biased region" description="Polar residues" evidence="1">
    <location>
        <begin position="458"/>
        <end position="468"/>
    </location>
</feature>
<dbReference type="AlphaFoldDB" id="K6US59"/>
<dbReference type="Proteomes" id="UP000006319">
    <property type="component" value="Chromosome 3"/>
</dbReference>
<protein>
    <submittedName>
        <fullName evidence="2">Uncharacterized protein</fullName>
    </submittedName>
</protein>
<feature type="compositionally biased region" description="Basic and acidic residues" evidence="1">
    <location>
        <begin position="436"/>
        <end position="454"/>
    </location>
</feature>
<dbReference type="VEuPathDB" id="PlasmoDB:PCYB_031880"/>
<feature type="region of interest" description="Disordered" evidence="1">
    <location>
        <begin position="436"/>
        <end position="528"/>
    </location>
</feature>
<dbReference type="RefSeq" id="XP_004220906.1">
    <property type="nucleotide sequence ID" value="XM_004220858.1"/>
</dbReference>
<feature type="region of interest" description="Disordered" evidence="1">
    <location>
        <begin position="355"/>
        <end position="421"/>
    </location>
</feature>
<feature type="compositionally biased region" description="Basic residues" evidence="1">
    <location>
        <begin position="386"/>
        <end position="405"/>
    </location>
</feature>
<dbReference type="OrthoDB" id="377517at2759"/>
<feature type="region of interest" description="Disordered" evidence="1">
    <location>
        <begin position="216"/>
        <end position="242"/>
    </location>
</feature>
<dbReference type="PhylomeDB" id="K6US59"/>
<feature type="compositionally biased region" description="Basic and acidic residues" evidence="1">
    <location>
        <begin position="319"/>
        <end position="328"/>
    </location>
</feature>
<feature type="compositionally biased region" description="Basic and acidic residues" evidence="1">
    <location>
        <begin position="499"/>
        <end position="523"/>
    </location>
</feature>
<evidence type="ECO:0000313" key="2">
    <source>
        <dbReference type="EMBL" id="GAB64775.1"/>
    </source>
</evidence>